<dbReference type="Gene3D" id="3.30.465.10">
    <property type="match status" value="1"/>
</dbReference>
<gene>
    <name evidence="6" type="ORF">BXY45_13125</name>
</gene>
<reference evidence="6 7" key="1">
    <citation type="submission" date="2018-03" db="EMBL/GenBank/DDBJ databases">
        <title>Genomic Encyclopedia of Archaeal and Bacterial Type Strains, Phase II (KMG-II): from individual species to whole genera.</title>
        <authorList>
            <person name="Goeker M."/>
        </authorList>
    </citation>
    <scope>NUCLEOTIDE SEQUENCE [LARGE SCALE GENOMIC DNA]</scope>
    <source>
        <strain evidence="6 7">DSM 44889</strain>
    </source>
</reference>
<dbReference type="SUPFAM" id="SSF56176">
    <property type="entry name" value="FAD-binding/transporter-associated domain-like"/>
    <property type="match status" value="1"/>
</dbReference>
<dbReference type="InterPro" id="IPR016171">
    <property type="entry name" value="Vanillyl_alc_oxidase_C-sub2"/>
</dbReference>
<dbReference type="InterPro" id="IPR006094">
    <property type="entry name" value="Oxid_FAD_bind_N"/>
</dbReference>
<dbReference type="PROSITE" id="PS51387">
    <property type="entry name" value="FAD_PCMH"/>
    <property type="match status" value="1"/>
</dbReference>
<dbReference type="InterPro" id="IPR051914">
    <property type="entry name" value="FAD-linked_OxidoTrans_Type4"/>
</dbReference>
<dbReference type="Gene3D" id="1.10.45.10">
    <property type="entry name" value="Vanillyl-alcohol Oxidase, Chain A, domain 4"/>
    <property type="match status" value="1"/>
</dbReference>
<evidence type="ECO:0000256" key="2">
    <source>
        <dbReference type="ARBA" id="ARBA00022630"/>
    </source>
</evidence>
<dbReference type="InterPro" id="IPR016164">
    <property type="entry name" value="FAD-linked_Oxase-like_C"/>
</dbReference>
<accession>A0A315ZRX5</accession>
<dbReference type="Gene3D" id="3.30.70.2740">
    <property type="match status" value="1"/>
</dbReference>
<organism evidence="6 7">
    <name type="scientific">Quadrisphaera granulorum</name>
    <dbReference type="NCBI Taxonomy" id="317664"/>
    <lineage>
        <taxon>Bacteria</taxon>
        <taxon>Bacillati</taxon>
        <taxon>Actinomycetota</taxon>
        <taxon>Actinomycetes</taxon>
        <taxon>Kineosporiales</taxon>
        <taxon>Kineosporiaceae</taxon>
        <taxon>Quadrisphaera</taxon>
    </lineage>
</organism>
<dbReference type="SUPFAM" id="SSF55103">
    <property type="entry name" value="FAD-linked oxidases, C-terminal domain"/>
    <property type="match status" value="1"/>
</dbReference>
<dbReference type="GO" id="GO:0016491">
    <property type="term" value="F:oxidoreductase activity"/>
    <property type="evidence" value="ECO:0007669"/>
    <property type="project" value="UniProtKB-KW"/>
</dbReference>
<evidence type="ECO:0000259" key="5">
    <source>
        <dbReference type="PROSITE" id="PS51387"/>
    </source>
</evidence>
<dbReference type="AlphaFoldDB" id="A0A315ZRX5"/>
<proteinExistence type="predicted"/>
<sequence>MTSTTTGVEAGVDTSLVDGLVADLSDWSVEPTALQAARRDRSGVPAPGDPAVVVRARSVAEVQHTARWCSATRTPLVVRGAGSGLAGAATAGAGVVVLDLSRLDRIVEVDPVDQVAVVEAGVVTAALDAAAAEHGLMYAPDPGSVGISTIGGNIATNAGGLRGAKHGVTREAVLALDVVLADGRLIHVGRRTLKGVTGYDLVGLFTGSEGTLGVVVGATLRLLPRPAAVATALATFTSVAAAAAAASAVVSSGVRPLVLELVDGATLGAIDALAGTALQVATGPSGAVLVAQTDGSSSAAARGELDRLAAVLTPLALTVEATDDAARAEQLLTARRAALPAVERRGRVLIEDIAVPLSRLAEAVEGVQGIAAQTGTEIYVLAHAADGNLHPLIAVPGGSGEGQDEAPLPPQVLAAADAVFDLALRLGGTVTGEHGVGSLKREHAARELGPDVVELQHQLKAVLDPSGILNPHTTL</sequence>
<protein>
    <submittedName>
        <fullName evidence="6">Glycolate oxidase</fullName>
    </submittedName>
</protein>
<dbReference type="PANTHER" id="PTHR42934">
    <property type="entry name" value="GLYCOLATE OXIDASE SUBUNIT GLCD"/>
    <property type="match status" value="1"/>
</dbReference>
<dbReference type="OrthoDB" id="9811557at2"/>
<dbReference type="RefSeq" id="WP_109776087.1">
    <property type="nucleotide sequence ID" value="NZ_QGDQ01000031.1"/>
</dbReference>
<dbReference type="InterPro" id="IPR016166">
    <property type="entry name" value="FAD-bd_PCMH"/>
</dbReference>
<dbReference type="EMBL" id="QGDQ01000031">
    <property type="protein sequence ID" value="PWJ48301.1"/>
    <property type="molecule type" value="Genomic_DNA"/>
</dbReference>
<keyword evidence="7" id="KW-1185">Reference proteome</keyword>
<comment type="cofactor">
    <cofactor evidence="1">
        <name>FAD</name>
        <dbReference type="ChEBI" id="CHEBI:57692"/>
    </cofactor>
</comment>
<evidence type="ECO:0000256" key="3">
    <source>
        <dbReference type="ARBA" id="ARBA00022827"/>
    </source>
</evidence>
<keyword evidence="3" id="KW-0274">FAD</keyword>
<dbReference type="Pfam" id="PF02913">
    <property type="entry name" value="FAD-oxidase_C"/>
    <property type="match status" value="1"/>
</dbReference>
<dbReference type="GO" id="GO:0071949">
    <property type="term" value="F:FAD binding"/>
    <property type="evidence" value="ECO:0007669"/>
    <property type="project" value="InterPro"/>
</dbReference>
<comment type="caution">
    <text evidence="6">The sequence shown here is derived from an EMBL/GenBank/DDBJ whole genome shotgun (WGS) entry which is preliminary data.</text>
</comment>
<feature type="domain" description="FAD-binding PCMH-type" evidence="5">
    <location>
        <begin position="46"/>
        <end position="225"/>
    </location>
</feature>
<keyword evidence="2" id="KW-0285">Flavoprotein</keyword>
<dbReference type="InterPro" id="IPR036318">
    <property type="entry name" value="FAD-bd_PCMH-like_sf"/>
</dbReference>
<keyword evidence="4" id="KW-0560">Oxidoreductase</keyword>
<dbReference type="InterPro" id="IPR016169">
    <property type="entry name" value="FAD-bd_PCMH_sub2"/>
</dbReference>
<dbReference type="Proteomes" id="UP000245469">
    <property type="component" value="Unassembled WGS sequence"/>
</dbReference>
<dbReference type="FunFam" id="1.10.45.10:FF:000001">
    <property type="entry name" value="D-lactate dehydrogenase mitochondrial"/>
    <property type="match status" value="1"/>
</dbReference>
<dbReference type="InterPro" id="IPR004113">
    <property type="entry name" value="FAD-bd_oxidored_4_C"/>
</dbReference>
<evidence type="ECO:0000256" key="4">
    <source>
        <dbReference type="ARBA" id="ARBA00023002"/>
    </source>
</evidence>
<dbReference type="Pfam" id="PF01565">
    <property type="entry name" value="FAD_binding_4"/>
    <property type="match status" value="1"/>
</dbReference>
<evidence type="ECO:0000313" key="7">
    <source>
        <dbReference type="Proteomes" id="UP000245469"/>
    </source>
</evidence>
<evidence type="ECO:0000256" key="1">
    <source>
        <dbReference type="ARBA" id="ARBA00001974"/>
    </source>
</evidence>
<evidence type="ECO:0000313" key="6">
    <source>
        <dbReference type="EMBL" id="PWJ48301.1"/>
    </source>
</evidence>
<name>A0A315ZRX5_9ACTN</name>
<dbReference type="PANTHER" id="PTHR42934:SF2">
    <property type="entry name" value="GLYCOLATE OXIDASE SUBUNIT GLCD"/>
    <property type="match status" value="1"/>
</dbReference>